<dbReference type="InterPro" id="IPR021527">
    <property type="entry name" value="DUF2795"/>
</dbReference>
<dbReference type="AlphaFoldDB" id="A0A8H9KRD1"/>
<name>A0A8H9KRD1_9MICO</name>
<gene>
    <name evidence="1" type="ORF">GCM10011314_20180</name>
</gene>
<protein>
    <submittedName>
        <fullName evidence="1">Uncharacterized protein</fullName>
    </submittedName>
</protein>
<dbReference type="EMBL" id="BMEA01000002">
    <property type="protein sequence ID" value="GGB80516.1"/>
    <property type="molecule type" value="Genomic_DNA"/>
</dbReference>
<sequence length="83" mass="9035">MDSDDVSPHQDRTGGCSVVECIPAAVFPSTRDQLLVALVRHHARSSLLWELSRLPEGRTFGSAAEVDATLNASHRVATPLEPW</sequence>
<dbReference type="RefSeq" id="WP_035945417.1">
    <property type="nucleotide sequence ID" value="NZ_BMEA01000002.1"/>
</dbReference>
<organism evidence="1 2">
    <name type="scientific">Knoellia flava</name>
    <dbReference type="NCBI Taxonomy" id="913969"/>
    <lineage>
        <taxon>Bacteria</taxon>
        <taxon>Bacillati</taxon>
        <taxon>Actinomycetota</taxon>
        <taxon>Actinomycetes</taxon>
        <taxon>Micrococcales</taxon>
        <taxon>Intrasporangiaceae</taxon>
        <taxon>Knoellia</taxon>
    </lineage>
</organism>
<dbReference type="Pfam" id="PF11387">
    <property type="entry name" value="DUF2795"/>
    <property type="match status" value="1"/>
</dbReference>
<accession>A0A8H9KRD1</accession>
<comment type="caution">
    <text evidence="1">The sequence shown here is derived from an EMBL/GenBank/DDBJ whole genome shotgun (WGS) entry which is preliminary data.</text>
</comment>
<reference evidence="1" key="2">
    <citation type="submission" date="2020-09" db="EMBL/GenBank/DDBJ databases">
        <authorList>
            <person name="Sun Q."/>
            <person name="Zhou Y."/>
        </authorList>
    </citation>
    <scope>NUCLEOTIDE SEQUENCE</scope>
    <source>
        <strain evidence="1">CGMCC 1.10749</strain>
    </source>
</reference>
<evidence type="ECO:0000313" key="2">
    <source>
        <dbReference type="Proteomes" id="UP000628079"/>
    </source>
</evidence>
<reference evidence="1" key="1">
    <citation type="journal article" date="2014" name="Int. J. Syst. Evol. Microbiol.">
        <title>Complete genome sequence of Corynebacterium casei LMG S-19264T (=DSM 44701T), isolated from a smear-ripened cheese.</title>
        <authorList>
            <consortium name="US DOE Joint Genome Institute (JGI-PGF)"/>
            <person name="Walter F."/>
            <person name="Albersmeier A."/>
            <person name="Kalinowski J."/>
            <person name="Ruckert C."/>
        </authorList>
    </citation>
    <scope>NUCLEOTIDE SEQUENCE</scope>
    <source>
        <strain evidence="1">CGMCC 1.10749</strain>
    </source>
</reference>
<proteinExistence type="predicted"/>
<evidence type="ECO:0000313" key="1">
    <source>
        <dbReference type="EMBL" id="GGB80516.1"/>
    </source>
</evidence>
<dbReference type="Proteomes" id="UP000628079">
    <property type="component" value="Unassembled WGS sequence"/>
</dbReference>